<keyword evidence="3" id="KW-1185">Reference proteome</keyword>
<name>A0A139GY20_9PEZI</name>
<feature type="compositionally biased region" description="Basic and acidic residues" evidence="1">
    <location>
        <begin position="1"/>
        <end position="10"/>
    </location>
</feature>
<protein>
    <submittedName>
        <fullName evidence="2">Uncharacterized protein</fullName>
    </submittedName>
</protein>
<dbReference type="OrthoDB" id="3642266at2759"/>
<evidence type="ECO:0000313" key="3">
    <source>
        <dbReference type="Proteomes" id="UP000070133"/>
    </source>
</evidence>
<gene>
    <name evidence="2" type="ORF">AC578_7428</name>
</gene>
<evidence type="ECO:0000256" key="1">
    <source>
        <dbReference type="SAM" id="MobiDB-lite"/>
    </source>
</evidence>
<reference evidence="2 3" key="1">
    <citation type="submission" date="2015-07" db="EMBL/GenBank/DDBJ databases">
        <title>Comparative genomics of the Sigatoka disease complex on banana suggests a link between parallel evolutionary changes in Pseudocercospora fijiensis and Pseudocercospora eumusae and increased virulence on the banana host.</title>
        <authorList>
            <person name="Chang T.-C."/>
            <person name="Salvucci A."/>
            <person name="Crous P.W."/>
            <person name="Stergiopoulos I."/>
        </authorList>
    </citation>
    <scope>NUCLEOTIDE SEQUENCE [LARGE SCALE GENOMIC DNA]</scope>
    <source>
        <strain evidence="2 3">CBS 114824</strain>
    </source>
</reference>
<accession>A0A139GY20</accession>
<dbReference type="Proteomes" id="UP000070133">
    <property type="component" value="Unassembled WGS sequence"/>
</dbReference>
<dbReference type="EMBL" id="LFZN01000233">
    <property type="protein sequence ID" value="KXS95104.1"/>
    <property type="molecule type" value="Genomic_DNA"/>
</dbReference>
<feature type="region of interest" description="Disordered" evidence="1">
    <location>
        <begin position="1"/>
        <end position="58"/>
    </location>
</feature>
<sequence length="296" mass="34425">MASMKNHDSKPPSAIHSHHAASSASQSSRRGTLRRPETPGQATKAEDRIEPSYARPTISYEAKSKRPCTALYHIHRHDSSLSCKGDNLTASGKQKHPQRNFKTAWQSTISSRRKALWPGPFRFLDLPADVRNIIYAYIELEEGLNEIKMISDPGLRPWNSPGPVLVINLDLRNWQYRMPAILRVENAQVRSEFASFYFTKRWIRIWVSIRRESQQMQKFLNFIGQANRRLLDENKDYVHVAFQRAFDLVQRRDWGLKERREPSVWTARDHLAAIGYDWSESSGYVFDRPSRWSLDS</sequence>
<comment type="caution">
    <text evidence="2">The sequence shown here is derived from an EMBL/GenBank/DDBJ whole genome shotgun (WGS) entry which is preliminary data.</text>
</comment>
<evidence type="ECO:0000313" key="2">
    <source>
        <dbReference type="EMBL" id="KXS95104.1"/>
    </source>
</evidence>
<organism evidence="2 3">
    <name type="scientific">Pseudocercospora eumusae</name>
    <dbReference type="NCBI Taxonomy" id="321146"/>
    <lineage>
        <taxon>Eukaryota</taxon>
        <taxon>Fungi</taxon>
        <taxon>Dikarya</taxon>
        <taxon>Ascomycota</taxon>
        <taxon>Pezizomycotina</taxon>
        <taxon>Dothideomycetes</taxon>
        <taxon>Dothideomycetidae</taxon>
        <taxon>Mycosphaerellales</taxon>
        <taxon>Mycosphaerellaceae</taxon>
        <taxon>Pseudocercospora</taxon>
    </lineage>
</organism>
<dbReference type="AlphaFoldDB" id="A0A139GY20"/>
<proteinExistence type="predicted"/>